<keyword evidence="2" id="KW-1185">Reference proteome</keyword>
<evidence type="ECO:0000313" key="1">
    <source>
        <dbReference type="EMBL" id="ETO11370.1"/>
    </source>
</evidence>
<dbReference type="Proteomes" id="UP000023152">
    <property type="component" value="Unassembled WGS sequence"/>
</dbReference>
<organism evidence="1 2">
    <name type="scientific">Reticulomyxa filosa</name>
    <dbReference type="NCBI Taxonomy" id="46433"/>
    <lineage>
        <taxon>Eukaryota</taxon>
        <taxon>Sar</taxon>
        <taxon>Rhizaria</taxon>
        <taxon>Retaria</taxon>
        <taxon>Foraminifera</taxon>
        <taxon>Monothalamids</taxon>
        <taxon>Reticulomyxidae</taxon>
        <taxon>Reticulomyxa</taxon>
    </lineage>
</organism>
<dbReference type="EMBL" id="ASPP01022541">
    <property type="protein sequence ID" value="ETO11370.1"/>
    <property type="molecule type" value="Genomic_DNA"/>
</dbReference>
<feature type="non-terminal residue" evidence="1">
    <location>
        <position position="269"/>
    </location>
</feature>
<reference evidence="1 2" key="1">
    <citation type="journal article" date="2013" name="Curr. Biol.">
        <title>The Genome of the Foraminiferan Reticulomyxa filosa.</title>
        <authorList>
            <person name="Glockner G."/>
            <person name="Hulsmann N."/>
            <person name="Schleicher M."/>
            <person name="Noegel A.A."/>
            <person name="Eichinger L."/>
            <person name="Gallinger C."/>
            <person name="Pawlowski J."/>
            <person name="Sierra R."/>
            <person name="Euteneuer U."/>
            <person name="Pillet L."/>
            <person name="Moustafa A."/>
            <person name="Platzer M."/>
            <person name="Groth M."/>
            <person name="Szafranski K."/>
            <person name="Schliwa M."/>
        </authorList>
    </citation>
    <scope>NUCLEOTIDE SEQUENCE [LARGE SCALE GENOMIC DNA]</scope>
</reference>
<proteinExistence type="predicted"/>
<protein>
    <submittedName>
        <fullName evidence="1">Uncharacterized protein</fullName>
    </submittedName>
</protein>
<dbReference type="AlphaFoldDB" id="X6MED0"/>
<evidence type="ECO:0000313" key="2">
    <source>
        <dbReference type="Proteomes" id="UP000023152"/>
    </source>
</evidence>
<gene>
    <name evidence="1" type="ORF">RFI_26006</name>
</gene>
<comment type="caution">
    <text evidence="1">The sequence shown here is derived from an EMBL/GenBank/DDBJ whole genome shotgun (WGS) entry which is preliminary data.</text>
</comment>
<name>X6MED0_RETFI</name>
<accession>X6MED0</accession>
<sequence length="269" mass="31592">MLEENLQKIKSDKETLDRMYAITNDLLIYLLSQSTKEKNMQDQCPWGDKVYGAFIGGSILTELSMKGKENVNLFLVFDGPQEKCHYDQVYEWVQEKVRKQRNWREYRVLSYSENIKKCRLLIHWDSMPIKINMCFTHKRVDLLSFNCKGQSTHVYKMEPKTELVNICDNLLSECDIESDFGEDSSHAIKEILKAVLLRPDLRVISQKCHNCIVFLKGWTSFITEPSTTKLIRTDKCLNSSAFEALALHCFFKLRKNNKRICTYYDIIKE</sequence>